<dbReference type="InterPro" id="IPR023797">
    <property type="entry name" value="RNA3'_phos_cyclase_dom"/>
</dbReference>
<comment type="subcellular location">
    <subcellularLocation>
        <location evidence="5">Cytoplasm</location>
    </subcellularLocation>
</comment>
<dbReference type="Gene3D" id="3.30.360.20">
    <property type="entry name" value="RNA 3'-terminal phosphate cyclase, insert domain"/>
    <property type="match status" value="1"/>
</dbReference>
<dbReference type="NCBIfam" id="TIGR03399">
    <property type="entry name" value="RNA_3prim_cycl"/>
    <property type="match status" value="1"/>
</dbReference>
<dbReference type="Pfam" id="PF05189">
    <property type="entry name" value="RTC_insert"/>
    <property type="match status" value="1"/>
</dbReference>
<dbReference type="NCBIfam" id="NF003246">
    <property type="entry name" value="PRK04204.1-2"/>
    <property type="match status" value="1"/>
</dbReference>
<comment type="similarity">
    <text evidence="1 5">Belongs to the RNA 3'-terminal cyclase family. Type 1 subfamily.</text>
</comment>
<dbReference type="EMBL" id="CP026309">
    <property type="protein sequence ID" value="AUV80568.1"/>
    <property type="molecule type" value="Genomic_DNA"/>
</dbReference>
<keyword evidence="5" id="KW-0963">Cytoplasm</keyword>
<dbReference type="SUPFAM" id="SSF52913">
    <property type="entry name" value="RNA 3'-terminal phosphate cyclase, RPTC, insert domain"/>
    <property type="match status" value="1"/>
</dbReference>
<evidence type="ECO:0000256" key="3">
    <source>
        <dbReference type="ARBA" id="ARBA00022598"/>
    </source>
</evidence>
<evidence type="ECO:0000256" key="4">
    <source>
        <dbReference type="ARBA" id="ARBA00022741"/>
    </source>
</evidence>
<dbReference type="InterPro" id="IPR013792">
    <property type="entry name" value="RNA3'P_cycl/enolpyr_Trfase_a/b"/>
</dbReference>
<dbReference type="InterPro" id="IPR013791">
    <property type="entry name" value="RNA3'-term_phos_cycl_insert"/>
</dbReference>
<dbReference type="InterPro" id="IPR036553">
    <property type="entry name" value="RPTC_insert"/>
</dbReference>
<evidence type="ECO:0000313" key="9">
    <source>
        <dbReference type="EMBL" id="AUV80568.1"/>
    </source>
</evidence>
<dbReference type="OrthoDB" id="7994at2157"/>
<dbReference type="GO" id="GO:0005737">
    <property type="term" value="C:cytoplasm"/>
    <property type="evidence" value="ECO:0007669"/>
    <property type="project" value="UniProtKB-SubCell"/>
</dbReference>
<dbReference type="AlphaFoldDB" id="A0A2I8VF60"/>
<sequence length="333" mass="34583">MTPLELDGSDGGGQLVRTALTLSCLGGQPFEMTGVRADRPNPGLRPQHLACVDAAAALTGATVEGADAGSERLTFAPAHAPRGDVAVDVGTAGSVALVFDTVLPFAAEIDEPITLTASGGTDVKWAPTFDFFRGVKLPLLARVGLAAAVRLERRGFYPTGGGRATLHVAPSSLRPLSCDTRGDLVASAHAVAARNLADAEVCERALDRVRERLSVPLVETHATYAETDCPGFALLLSVAGETRAGFDALGEKGVPAEHVADEAVDAFESWRQGPGAVDGYLADQLVLPLALAGGVVTAPHWTSHLRTNLSLVDAFGHDLRTRADGAGVTVERE</sequence>
<dbReference type="SUPFAM" id="SSF55205">
    <property type="entry name" value="EPT/RTPC-like"/>
    <property type="match status" value="1"/>
</dbReference>
<keyword evidence="5" id="KW-0067">ATP-binding</keyword>
<dbReference type="GO" id="GO:0005524">
    <property type="term" value="F:ATP binding"/>
    <property type="evidence" value="ECO:0007669"/>
    <property type="project" value="UniProtKB-KW"/>
</dbReference>
<proteinExistence type="inferred from homology"/>
<evidence type="ECO:0000256" key="5">
    <source>
        <dbReference type="HAMAP-Rule" id="MF_00200"/>
    </source>
</evidence>
<comment type="function">
    <text evidence="5">Catalyzes the conversion of 3'-phosphate to a 2',3'-cyclic phosphodiester at the end of RNA. The mechanism of action of the enzyme occurs in 3 steps: (A) adenylation of the enzyme by ATP; (B) transfer of adenylate to an RNA-N3'P to produce RNA-N3'PP5'A; (C) and attack of the adjacent 2'-hydroxyl on the 3'-phosphorus in the diester linkage to produce the cyclic end product. The biological role of this enzyme is unknown but it is likely to function in some aspects of cellular RNA processing.</text>
</comment>
<dbReference type="PANTHER" id="PTHR11096:SF0">
    <property type="entry name" value="RNA 3'-TERMINAL PHOSPHATE CYCLASE"/>
    <property type="match status" value="1"/>
</dbReference>
<dbReference type="InterPro" id="IPR037136">
    <property type="entry name" value="RNA3'_phos_cyclase_dom_sf"/>
</dbReference>
<keyword evidence="4 5" id="KW-0547">Nucleotide-binding</keyword>
<dbReference type="Pfam" id="PF01137">
    <property type="entry name" value="RTC"/>
    <property type="match status" value="1"/>
</dbReference>
<keyword evidence="3 5" id="KW-0436">Ligase</keyword>
<evidence type="ECO:0000256" key="2">
    <source>
        <dbReference type="ARBA" id="ARBA00021428"/>
    </source>
</evidence>
<dbReference type="InterPro" id="IPR017770">
    <property type="entry name" value="RNA3'_term_phos_cyc_type_1"/>
</dbReference>
<dbReference type="EC" id="6.5.1.4" evidence="5 6"/>
<feature type="domain" description="RNA 3'-terminal phosphate cyclase" evidence="7">
    <location>
        <begin position="11"/>
        <end position="315"/>
    </location>
</feature>
<dbReference type="KEGG" id="srub:C2R22_01905"/>
<dbReference type="GO" id="GO:0006396">
    <property type="term" value="P:RNA processing"/>
    <property type="evidence" value="ECO:0007669"/>
    <property type="project" value="UniProtKB-UniRule"/>
</dbReference>
<organism evidence="9 10">
    <name type="scientific">Salinigranum rubrum</name>
    <dbReference type="NCBI Taxonomy" id="755307"/>
    <lineage>
        <taxon>Archaea</taxon>
        <taxon>Methanobacteriati</taxon>
        <taxon>Methanobacteriota</taxon>
        <taxon>Stenosarchaea group</taxon>
        <taxon>Halobacteria</taxon>
        <taxon>Halobacteriales</taxon>
        <taxon>Haloferacaceae</taxon>
        <taxon>Salinigranum</taxon>
    </lineage>
</organism>
<comment type="catalytic activity">
    <reaction evidence="5">
        <text>a 3'-end 3'-phospho-ribonucleotide-RNA + ATP = a 3'-end 2',3'-cyclophospho-ribonucleotide-RNA + AMP + diphosphate</text>
        <dbReference type="Rhea" id="RHEA:23976"/>
        <dbReference type="Rhea" id="RHEA-COMP:10463"/>
        <dbReference type="Rhea" id="RHEA-COMP:10464"/>
        <dbReference type="ChEBI" id="CHEBI:30616"/>
        <dbReference type="ChEBI" id="CHEBI:33019"/>
        <dbReference type="ChEBI" id="CHEBI:83062"/>
        <dbReference type="ChEBI" id="CHEBI:83064"/>
        <dbReference type="ChEBI" id="CHEBI:456215"/>
        <dbReference type="EC" id="6.5.1.4"/>
    </reaction>
</comment>
<dbReference type="InterPro" id="IPR000228">
    <property type="entry name" value="RNA3'_term_phos_cyc"/>
</dbReference>
<evidence type="ECO:0000256" key="1">
    <source>
        <dbReference type="ARBA" id="ARBA00009206"/>
    </source>
</evidence>
<dbReference type="Gene3D" id="3.65.10.20">
    <property type="entry name" value="RNA 3'-terminal phosphate cyclase domain"/>
    <property type="match status" value="1"/>
</dbReference>
<evidence type="ECO:0000259" key="7">
    <source>
        <dbReference type="Pfam" id="PF01137"/>
    </source>
</evidence>
<accession>A0A2I8VF60</accession>
<feature type="binding site" evidence="5">
    <location>
        <position position="100"/>
    </location>
    <ligand>
        <name>ATP</name>
        <dbReference type="ChEBI" id="CHEBI:30616"/>
    </ligand>
</feature>
<dbReference type="PANTHER" id="PTHR11096">
    <property type="entry name" value="RNA 3' TERMINAL PHOSPHATE CYCLASE"/>
    <property type="match status" value="1"/>
</dbReference>
<dbReference type="RefSeq" id="WP_103424076.1">
    <property type="nucleotide sequence ID" value="NZ_CP026309.1"/>
</dbReference>
<evidence type="ECO:0000313" key="10">
    <source>
        <dbReference type="Proteomes" id="UP000236584"/>
    </source>
</evidence>
<dbReference type="GeneID" id="35590804"/>
<dbReference type="GO" id="GO:0003963">
    <property type="term" value="F:RNA-3'-phosphate cyclase activity"/>
    <property type="evidence" value="ECO:0007669"/>
    <property type="project" value="UniProtKB-UniRule"/>
</dbReference>
<feature type="active site" description="Tele-AMP-histidine intermediate" evidence="5">
    <location>
        <position position="304"/>
    </location>
</feature>
<reference evidence="9 10" key="1">
    <citation type="submission" date="2018-01" db="EMBL/GenBank/DDBJ databases">
        <title>Complete genome sequence of Salinigranum rubrum GX10T, an extremely halophilic archaeon isolated from a marine solar saltern.</title>
        <authorList>
            <person name="Han S."/>
        </authorList>
    </citation>
    <scope>NUCLEOTIDE SEQUENCE [LARGE SCALE GENOMIC DNA]</scope>
    <source>
        <strain evidence="9 10">GX10</strain>
    </source>
</reference>
<evidence type="ECO:0000259" key="8">
    <source>
        <dbReference type="Pfam" id="PF05189"/>
    </source>
</evidence>
<protein>
    <recommendedName>
        <fullName evidence="2 5">RNA 3'-terminal phosphate cyclase</fullName>
        <shortName evidence="5">RNA cyclase</shortName>
        <shortName evidence="5">RNA-3'-phosphate cyclase</shortName>
        <ecNumber evidence="5 6">6.5.1.4</ecNumber>
    </recommendedName>
</protein>
<feature type="domain" description="RNA 3'-terminal phosphate cyclase insert" evidence="8">
    <location>
        <begin position="190"/>
        <end position="266"/>
    </location>
</feature>
<dbReference type="Proteomes" id="UP000236584">
    <property type="component" value="Chromosome"/>
</dbReference>
<keyword evidence="10" id="KW-1185">Reference proteome</keyword>
<evidence type="ECO:0000256" key="6">
    <source>
        <dbReference type="NCBIfam" id="TIGR03399"/>
    </source>
</evidence>
<gene>
    <name evidence="5" type="primary">rtcA</name>
    <name evidence="9" type="ORF">C2R22_01905</name>
</gene>
<dbReference type="PIRSF" id="PIRSF005378">
    <property type="entry name" value="RNA3'_term_phos_cycl_euk"/>
    <property type="match status" value="1"/>
</dbReference>
<feature type="binding site" evidence="5">
    <location>
        <begin position="280"/>
        <end position="284"/>
    </location>
    <ligand>
        <name>ATP</name>
        <dbReference type="ChEBI" id="CHEBI:30616"/>
    </ligand>
</feature>
<dbReference type="HAMAP" id="MF_00200">
    <property type="entry name" value="RTC"/>
    <property type="match status" value="1"/>
</dbReference>
<name>A0A2I8VF60_9EURY</name>